<sequence length="182" mass="19971">MLRSKRLIVASHCVINQNAVVKGEARSPGIMKAAVDWTYEQGYGIFQLPCPEFTFLGPERPPMTVEEYDTPEFHAHNRRILQPAVEQLKVYQDHGYTIVGGLGISGSPSCDPGKGVFMRDFLELAAETGVNIDFFWQIPNTADGIFDPDHDNSVFGPVAAGQREPLHKNSAGIKGKQGGNQT</sequence>
<name>A0A0F7CIU5_PAEDU</name>
<dbReference type="NCBIfam" id="NF045597">
    <property type="entry name" value="TudS_rel_CD3072"/>
    <property type="match status" value="1"/>
</dbReference>
<reference evidence="2 3" key="1">
    <citation type="submission" date="2015-03" db="EMBL/GenBank/DDBJ databases">
        <authorList>
            <person name="Abdul Halim M."/>
        </authorList>
    </citation>
    <scope>NUCLEOTIDE SEQUENCE [LARGE SCALE GENOMIC DNA]</scope>
    <source>
        <strain evidence="2 3">ATCC 35681</strain>
    </source>
</reference>
<dbReference type="HOGENOM" id="CLU_120866_1_0_9"/>
<evidence type="ECO:0000256" key="1">
    <source>
        <dbReference type="SAM" id="MobiDB-lite"/>
    </source>
</evidence>
<organism evidence="2 3">
    <name type="scientific">Paenibacillus durus ATCC 35681</name>
    <dbReference type="NCBI Taxonomy" id="1333534"/>
    <lineage>
        <taxon>Bacteria</taxon>
        <taxon>Bacillati</taxon>
        <taxon>Bacillota</taxon>
        <taxon>Bacilli</taxon>
        <taxon>Bacillales</taxon>
        <taxon>Paenibacillaceae</taxon>
        <taxon>Paenibacillus</taxon>
    </lineage>
</organism>
<dbReference type="Proteomes" id="UP000034189">
    <property type="component" value="Chromosome"/>
</dbReference>
<feature type="region of interest" description="Disordered" evidence="1">
    <location>
        <begin position="158"/>
        <end position="182"/>
    </location>
</feature>
<reference evidence="2 3" key="2">
    <citation type="journal article" date="2016" name="Genome Announc.">
        <title>Genome Sequence of a Gram-Positive Diazotroph, Paenibacillus durus Type Strain ATCC 35681.</title>
        <authorList>
            <person name="Halim M.A."/>
            <person name="Rahman A.Y."/>
            <person name="Sim K.S."/>
            <person name="Yam H.C."/>
            <person name="Rahim A.A."/>
            <person name="Ghazali A.H."/>
            <person name="Najimudin N."/>
        </authorList>
    </citation>
    <scope>NUCLEOTIDE SEQUENCE [LARGE SCALE GENOMIC DNA]</scope>
    <source>
        <strain evidence="2 3">ATCC 35681</strain>
    </source>
</reference>
<dbReference type="InterPro" id="IPR054648">
    <property type="entry name" value="TudS-rel"/>
</dbReference>
<dbReference type="RefSeq" id="WP_046723253.1">
    <property type="nucleotide sequence ID" value="NZ_CP011114.1"/>
</dbReference>
<gene>
    <name evidence="2" type="ORF">VK70_10525</name>
</gene>
<evidence type="ECO:0008006" key="4">
    <source>
        <dbReference type="Google" id="ProtNLM"/>
    </source>
</evidence>
<evidence type="ECO:0000313" key="3">
    <source>
        <dbReference type="Proteomes" id="UP000034189"/>
    </source>
</evidence>
<protein>
    <recommendedName>
        <fullName evidence="4">DUF523 domain-containing protein</fullName>
    </recommendedName>
</protein>
<accession>A0A0F7CIU5</accession>
<dbReference type="AlphaFoldDB" id="A0A0F7CIU5"/>
<evidence type="ECO:0000313" key="2">
    <source>
        <dbReference type="EMBL" id="AKG34945.1"/>
    </source>
</evidence>
<dbReference type="EMBL" id="CP011114">
    <property type="protein sequence ID" value="AKG34945.1"/>
    <property type="molecule type" value="Genomic_DNA"/>
</dbReference>
<dbReference type="PATRIC" id="fig|1333534.5.peg.2323"/>
<proteinExistence type="predicted"/>
<dbReference type="OrthoDB" id="5420310at2"/>